<dbReference type="AlphaFoldDB" id="A0A9J7AUX5"/>
<dbReference type="InterPro" id="IPR001387">
    <property type="entry name" value="Cro/C1-type_HTH"/>
</dbReference>
<evidence type="ECO:0000256" key="3">
    <source>
        <dbReference type="ARBA" id="ARBA00023125"/>
    </source>
</evidence>
<evidence type="ECO:0000313" key="6">
    <source>
        <dbReference type="EMBL" id="UUX51555.1"/>
    </source>
</evidence>
<feature type="domain" description="HTH cro/C1-type" evidence="5">
    <location>
        <begin position="14"/>
        <end position="68"/>
    </location>
</feature>
<name>A0A9J7AUX5_9PROT</name>
<dbReference type="InterPro" id="IPR050807">
    <property type="entry name" value="TransReg_Diox_bact_type"/>
</dbReference>
<dbReference type="SUPFAM" id="SSF47413">
    <property type="entry name" value="lambda repressor-like DNA-binding domains"/>
    <property type="match status" value="1"/>
</dbReference>
<gene>
    <name evidence="6" type="ORF">NUH88_07610</name>
</gene>
<evidence type="ECO:0000259" key="5">
    <source>
        <dbReference type="PROSITE" id="PS50943"/>
    </source>
</evidence>
<dbReference type="GO" id="GO:0003677">
    <property type="term" value="F:DNA binding"/>
    <property type="evidence" value="ECO:0007669"/>
    <property type="project" value="UniProtKB-KW"/>
</dbReference>
<dbReference type="Gene3D" id="1.10.260.40">
    <property type="entry name" value="lambda repressor-like DNA-binding domains"/>
    <property type="match status" value="1"/>
</dbReference>
<keyword evidence="3" id="KW-0238">DNA-binding</keyword>
<reference evidence="6" key="1">
    <citation type="submission" date="2022-08" db="EMBL/GenBank/DDBJ databases">
        <title>Nisaea acidiphila sp. nov., isolated from a marine algal debris and emended description of the genus Nisaea Urios et al. 2008.</title>
        <authorList>
            <person name="Kwon K."/>
        </authorList>
    </citation>
    <scope>NUCLEOTIDE SEQUENCE</scope>
    <source>
        <strain evidence="6">MEBiC11861</strain>
    </source>
</reference>
<dbReference type="InterPro" id="IPR010359">
    <property type="entry name" value="IrrE_HExxH"/>
</dbReference>
<dbReference type="Proteomes" id="UP001060336">
    <property type="component" value="Chromosome"/>
</dbReference>
<keyword evidence="7" id="KW-1185">Reference proteome</keyword>
<accession>A0A9J7AUX5</accession>
<protein>
    <submittedName>
        <fullName evidence="6">Short-chain fatty acyl-CoA regulator family protein</fullName>
    </submittedName>
</protein>
<dbReference type="PIRSF" id="PIRSF019251">
    <property type="entry name" value="Rv0465c"/>
    <property type="match status" value="1"/>
</dbReference>
<dbReference type="GO" id="GO:0005829">
    <property type="term" value="C:cytosol"/>
    <property type="evidence" value="ECO:0007669"/>
    <property type="project" value="TreeGrafter"/>
</dbReference>
<comment type="similarity">
    <text evidence="1">Belongs to the short-chain fatty acyl-CoA assimilation regulator (ScfR) family.</text>
</comment>
<evidence type="ECO:0000256" key="1">
    <source>
        <dbReference type="ARBA" id="ARBA00007227"/>
    </source>
</evidence>
<organism evidence="6 7">
    <name type="scientific">Nisaea acidiphila</name>
    <dbReference type="NCBI Taxonomy" id="1862145"/>
    <lineage>
        <taxon>Bacteria</taxon>
        <taxon>Pseudomonadati</taxon>
        <taxon>Pseudomonadota</taxon>
        <taxon>Alphaproteobacteria</taxon>
        <taxon>Rhodospirillales</taxon>
        <taxon>Thalassobaculaceae</taxon>
        <taxon>Nisaea</taxon>
    </lineage>
</organism>
<dbReference type="InterPro" id="IPR010982">
    <property type="entry name" value="Lambda_DNA-bd_dom_sf"/>
</dbReference>
<keyword evidence="2" id="KW-0805">Transcription regulation</keyword>
<sequence>METLDRKAMLGPKIRRFRTDLGMSQTEMAGEIGISPSYLNLIEHNQRPVTVPLLFKLGQAFDLDLKQFAEDDDAKIVAELAEVFSDPLFRDQPVRPAELQEFAVRSPNAAQAMLRLYHAYRQVWENARHGAGGDGRDPLPDPDHPLSPVEAVRDMHQREANHFPELEEAAEALWRDAGLDRNDLFRGLTAYLADRHAVSVKVMPVHVMTDTLRRYDPHGRRILLSEALLASGRCFQIAAQIAVLAHHELIESVIERLQPADGETRNLLIVALSNYFAGAVLMPYEAFRTSAQELRHDLELLRRRFGASFEQVSHRLTTLQRPGARGIPFFFIRVDAAGNVSKRLNGGGFQFARYGGTCPRWVVHEAFRTPGQVHTQVARMPDETTFFTIARTLDSAGGWHEQLQPQFAVGLGCEIKDAKHLVYADGLDLPKASGATPVGVSCRLCERLDCSQRAHPPLNRTIRADQHMKKASAFSFEE</sequence>
<dbReference type="PANTHER" id="PTHR46797">
    <property type="entry name" value="HTH-TYPE TRANSCRIPTIONAL REGULATOR"/>
    <property type="match status" value="1"/>
</dbReference>
<dbReference type="RefSeq" id="WP_257771117.1">
    <property type="nucleotide sequence ID" value="NZ_CP102480.1"/>
</dbReference>
<evidence type="ECO:0000256" key="4">
    <source>
        <dbReference type="ARBA" id="ARBA00023163"/>
    </source>
</evidence>
<proteinExistence type="inferred from homology"/>
<dbReference type="InterPro" id="IPR018653">
    <property type="entry name" value="ScfR_C"/>
</dbReference>
<dbReference type="Pfam" id="PF06114">
    <property type="entry name" value="Peptidase_M78"/>
    <property type="match status" value="1"/>
</dbReference>
<dbReference type="PANTHER" id="PTHR46797:SF23">
    <property type="entry name" value="HTH-TYPE TRANSCRIPTIONAL REGULATOR SUTR"/>
    <property type="match status" value="1"/>
</dbReference>
<dbReference type="Pfam" id="PF01381">
    <property type="entry name" value="HTH_3"/>
    <property type="match status" value="1"/>
</dbReference>
<dbReference type="KEGG" id="naci:NUH88_07610"/>
<keyword evidence="4" id="KW-0804">Transcription</keyword>
<dbReference type="SMART" id="SM00530">
    <property type="entry name" value="HTH_XRE"/>
    <property type="match status" value="1"/>
</dbReference>
<dbReference type="InterPro" id="IPR026281">
    <property type="entry name" value="HTH_RamB"/>
</dbReference>
<dbReference type="GO" id="GO:0003700">
    <property type="term" value="F:DNA-binding transcription factor activity"/>
    <property type="evidence" value="ECO:0007669"/>
    <property type="project" value="TreeGrafter"/>
</dbReference>
<evidence type="ECO:0000256" key="2">
    <source>
        <dbReference type="ARBA" id="ARBA00023015"/>
    </source>
</evidence>
<dbReference type="PROSITE" id="PS50943">
    <property type="entry name" value="HTH_CROC1"/>
    <property type="match status" value="1"/>
</dbReference>
<dbReference type="EMBL" id="CP102480">
    <property type="protein sequence ID" value="UUX51555.1"/>
    <property type="molecule type" value="Genomic_DNA"/>
</dbReference>
<evidence type="ECO:0000313" key="7">
    <source>
        <dbReference type="Proteomes" id="UP001060336"/>
    </source>
</evidence>
<dbReference type="CDD" id="cd00093">
    <property type="entry name" value="HTH_XRE"/>
    <property type="match status" value="1"/>
</dbReference>
<dbReference type="Pfam" id="PF09856">
    <property type="entry name" value="ScfRs"/>
    <property type="match status" value="1"/>
</dbReference>